<dbReference type="InterPro" id="IPR000792">
    <property type="entry name" value="Tscrpt_reg_LuxR_C"/>
</dbReference>
<dbReference type="GO" id="GO:0000160">
    <property type="term" value="P:phosphorelay signal transduction system"/>
    <property type="evidence" value="ECO:0007669"/>
    <property type="project" value="InterPro"/>
</dbReference>
<dbReference type="Pfam" id="PF00196">
    <property type="entry name" value="GerE"/>
    <property type="match status" value="1"/>
</dbReference>
<keyword evidence="1 3" id="KW-0597">Phosphoprotein</keyword>
<evidence type="ECO:0000256" key="1">
    <source>
        <dbReference type="ARBA" id="ARBA00022553"/>
    </source>
</evidence>
<dbReference type="Gene3D" id="3.40.50.2300">
    <property type="match status" value="1"/>
</dbReference>
<dbReference type="InterPro" id="IPR016032">
    <property type="entry name" value="Sig_transdc_resp-reg_C-effctor"/>
</dbReference>
<evidence type="ECO:0000256" key="2">
    <source>
        <dbReference type="ARBA" id="ARBA00023125"/>
    </source>
</evidence>
<dbReference type="CDD" id="cd06170">
    <property type="entry name" value="LuxR_C_like"/>
    <property type="match status" value="1"/>
</dbReference>
<accession>A1ZJS0</accession>
<dbReference type="InterPro" id="IPR058245">
    <property type="entry name" value="NreC/VraR/RcsB-like_REC"/>
</dbReference>
<dbReference type="SMART" id="SM00448">
    <property type="entry name" value="REC"/>
    <property type="match status" value="1"/>
</dbReference>
<feature type="modified residue" description="4-aspartylphosphate" evidence="3">
    <location>
        <position position="58"/>
    </location>
</feature>
<dbReference type="InterPro" id="IPR039420">
    <property type="entry name" value="WalR-like"/>
</dbReference>
<evidence type="ECO:0000313" key="7">
    <source>
        <dbReference type="Proteomes" id="UP000004095"/>
    </source>
</evidence>
<dbReference type="GO" id="GO:0003677">
    <property type="term" value="F:DNA binding"/>
    <property type="evidence" value="ECO:0007669"/>
    <property type="project" value="UniProtKB-KW"/>
</dbReference>
<reference evidence="6 7" key="1">
    <citation type="submission" date="2007-01" db="EMBL/GenBank/DDBJ databases">
        <authorList>
            <person name="Haygood M."/>
            <person name="Podell S."/>
            <person name="Anderson C."/>
            <person name="Hopkinson B."/>
            <person name="Roe K."/>
            <person name="Barbeau K."/>
            <person name="Gaasterland T."/>
            <person name="Ferriera S."/>
            <person name="Johnson J."/>
            <person name="Kravitz S."/>
            <person name="Beeson K."/>
            <person name="Sutton G."/>
            <person name="Rogers Y.-H."/>
            <person name="Friedman R."/>
            <person name="Frazier M."/>
            <person name="Venter J.C."/>
        </authorList>
    </citation>
    <scope>NUCLEOTIDE SEQUENCE [LARGE SCALE GENOMIC DNA]</scope>
    <source>
        <strain evidence="6 7">ATCC 23134</strain>
    </source>
</reference>
<dbReference type="AlphaFoldDB" id="A1ZJS0"/>
<evidence type="ECO:0000313" key="6">
    <source>
        <dbReference type="EMBL" id="EAY29373.1"/>
    </source>
</evidence>
<evidence type="ECO:0000259" key="5">
    <source>
        <dbReference type="PROSITE" id="PS50110"/>
    </source>
</evidence>
<comment type="caution">
    <text evidence="6">The sequence shown here is derived from an EMBL/GenBank/DDBJ whole genome shotgun (WGS) entry which is preliminary data.</text>
</comment>
<name>A1ZJS0_MICM2</name>
<feature type="domain" description="HTH luxR-type" evidence="4">
    <location>
        <begin position="152"/>
        <end position="217"/>
    </location>
</feature>
<dbReference type="RefSeq" id="WP_002696389.1">
    <property type="nucleotide sequence ID" value="NZ_AAWS01000011.1"/>
</dbReference>
<dbReference type="Pfam" id="PF00072">
    <property type="entry name" value="Response_reg"/>
    <property type="match status" value="1"/>
</dbReference>
<dbReference type="GO" id="GO:0006355">
    <property type="term" value="P:regulation of DNA-templated transcription"/>
    <property type="evidence" value="ECO:0007669"/>
    <property type="project" value="InterPro"/>
</dbReference>
<dbReference type="EMBL" id="AAWS01000011">
    <property type="protein sequence ID" value="EAY29373.1"/>
    <property type="molecule type" value="Genomic_DNA"/>
</dbReference>
<dbReference type="CDD" id="cd17535">
    <property type="entry name" value="REC_NarL-like"/>
    <property type="match status" value="1"/>
</dbReference>
<dbReference type="Proteomes" id="UP000004095">
    <property type="component" value="Unassembled WGS sequence"/>
</dbReference>
<sequence length="223" mass="25408">MNTITIAIADDQQLFREGLTFIIHQHADLKIALEAEHGQDLLNQLAQADKLPEVILMDIKMPQMDGMECAKILKQRYPKIKIITLTVYDQEDYVLHLLDLGVNGYLRKLTSGQDVCKAIRTVCEKGYYFDDFVTQIMLSGLKRKRQISSKPKVDDDVHMTPREREVLALILKEYTTQEIADQLFVSIRTVETHRKNLLTKFGVKNVVGLVVKALQMGEFSAAS</sequence>
<protein>
    <submittedName>
        <fullName evidence="6">Transcriptional regulatory protein DegU</fullName>
    </submittedName>
</protein>
<dbReference type="OrthoDB" id="9797341at2"/>
<dbReference type="eggNOG" id="COG2197">
    <property type="taxonomic scope" value="Bacteria"/>
</dbReference>
<dbReference type="InterPro" id="IPR011006">
    <property type="entry name" value="CheY-like_superfamily"/>
</dbReference>
<proteinExistence type="predicted"/>
<feature type="domain" description="Response regulatory" evidence="5">
    <location>
        <begin position="5"/>
        <end position="123"/>
    </location>
</feature>
<organism evidence="6 7">
    <name type="scientific">Microscilla marina ATCC 23134</name>
    <dbReference type="NCBI Taxonomy" id="313606"/>
    <lineage>
        <taxon>Bacteria</taxon>
        <taxon>Pseudomonadati</taxon>
        <taxon>Bacteroidota</taxon>
        <taxon>Cytophagia</taxon>
        <taxon>Cytophagales</taxon>
        <taxon>Microscillaceae</taxon>
        <taxon>Microscilla</taxon>
    </lineage>
</organism>
<evidence type="ECO:0000259" key="4">
    <source>
        <dbReference type="PROSITE" id="PS50043"/>
    </source>
</evidence>
<dbReference type="PRINTS" id="PR00038">
    <property type="entry name" value="HTHLUXR"/>
</dbReference>
<keyword evidence="7" id="KW-1185">Reference proteome</keyword>
<gene>
    <name evidence="6" type="ORF">M23134_01429</name>
</gene>
<evidence type="ECO:0000256" key="3">
    <source>
        <dbReference type="PROSITE-ProRule" id="PRU00169"/>
    </source>
</evidence>
<dbReference type="PROSITE" id="PS50110">
    <property type="entry name" value="RESPONSE_REGULATORY"/>
    <property type="match status" value="1"/>
</dbReference>
<dbReference type="PANTHER" id="PTHR43214">
    <property type="entry name" value="TWO-COMPONENT RESPONSE REGULATOR"/>
    <property type="match status" value="1"/>
</dbReference>
<dbReference type="PROSITE" id="PS50043">
    <property type="entry name" value="HTH_LUXR_2"/>
    <property type="match status" value="1"/>
</dbReference>
<keyword evidence="2" id="KW-0238">DNA-binding</keyword>
<dbReference type="PANTHER" id="PTHR43214:SF43">
    <property type="entry name" value="TWO-COMPONENT RESPONSE REGULATOR"/>
    <property type="match status" value="1"/>
</dbReference>
<dbReference type="SUPFAM" id="SSF46894">
    <property type="entry name" value="C-terminal effector domain of the bipartite response regulators"/>
    <property type="match status" value="1"/>
</dbReference>
<dbReference type="InterPro" id="IPR001789">
    <property type="entry name" value="Sig_transdc_resp-reg_receiver"/>
</dbReference>
<dbReference type="SUPFAM" id="SSF52172">
    <property type="entry name" value="CheY-like"/>
    <property type="match status" value="1"/>
</dbReference>
<dbReference type="SMART" id="SM00421">
    <property type="entry name" value="HTH_LUXR"/>
    <property type="match status" value="1"/>
</dbReference>